<reference evidence="2 3" key="1">
    <citation type="submission" date="2020-05" db="EMBL/GenBank/DDBJ databases">
        <title>Draft genome sequence of Desulfovibrio sp. strain HN2T.</title>
        <authorList>
            <person name="Ueno A."/>
            <person name="Tamazawa S."/>
            <person name="Tamamura S."/>
            <person name="Murakami T."/>
            <person name="Kiyama T."/>
            <person name="Inomata H."/>
            <person name="Amano Y."/>
            <person name="Miyakawa K."/>
            <person name="Tamaki H."/>
            <person name="Naganuma T."/>
            <person name="Kaneko K."/>
        </authorList>
    </citation>
    <scope>NUCLEOTIDE SEQUENCE [LARGE SCALE GENOMIC DNA]</scope>
    <source>
        <strain evidence="2 3">HN2</strain>
    </source>
</reference>
<dbReference type="EMBL" id="BLVO01000013">
    <property type="protein sequence ID" value="GFM33036.1"/>
    <property type="molecule type" value="Genomic_DNA"/>
</dbReference>
<dbReference type="RefSeq" id="WP_174404730.1">
    <property type="nucleotide sequence ID" value="NZ_BLVO01000013.1"/>
</dbReference>
<evidence type="ECO:0008006" key="4">
    <source>
        <dbReference type="Google" id="ProtNLM"/>
    </source>
</evidence>
<protein>
    <recommendedName>
        <fullName evidence="4">Lipoprotein</fullName>
    </recommendedName>
</protein>
<name>A0A7J0BH68_9BACT</name>
<accession>A0A7J0BH68</accession>
<evidence type="ECO:0000313" key="3">
    <source>
        <dbReference type="Proteomes" id="UP000503840"/>
    </source>
</evidence>
<dbReference type="Pfam" id="PF13036">
    <property type="entry name" value="LpoB"/>
    <property type="match status" value="1"/>
</dbReference>
<organism evidence="2 3">
    <name type="scientific">Desulfovibrio subterraneus</name>
    <dbReference type="NCBI Taxonomy" id="2718620"/>
    <lineage>
        <taxon>Bacteria</taxon>
        <taxon>Pseudomonadati</taxon>
        <taxon>Thermodesulfobacteriota</taxon>
        <taxon>Desulfovibrionia</taxon>
        <taxon>Desulfovibrionales</taxon>
        <taxon>Desulfovibrionaceae</taxon>
        <taxon>Desulfovibrio</taxon>
    </lineage>
</organism>
<feature type="chain" id="PRO_5029516944" description="Lipoprotein" evidence="1">
    <location>
        <begin position="22"/>
        <end position="188"/>
    </location>
</feature>
<dbReference type="AlphaFoldDB" id="A0A7J0BH68"/>
<gene>
    <name evidence="2" type="ORF">DSM101010T_14010</name>
</gene>
<keyword evidence="3" id="KW-1185">Reference proteome</keyword>
<evidence type="ECO:0000256" key="1">
    <source>
        <dbReference type="SAM" id="SignalP"/>
    </source>
</evidence>
<dbReference type="InterPro" id="IPR014094">
    <property type="entry name" value="LpoB"/>
</dbReference>
<feature type="signal peptide" evidence="1">
    <location>
        <begin position="1"/>
        <end position="21"/>
    </location>
</feature>
<comment type="caution">
    <text evidence="2">The sequence shown here is derived from an EMBL/GenBank/DDBJ whole genome shotgun (WGS) entry which is preliminary data.</text>
</comment>
<dbReference type="Gene3D" id="3.40.50.10610">
    <property type="entry name" value="ABC-type transport auxiliary lipoprotein component"/>
    <property type="match status" value="1"/>
</dbReference>
<dbReference type="Proteomes" id="UP000503840">
    <property type="component" value="Unassembled WGS sequence"/>
</dbReference>
<dbReference type="PROSITE" id="PS51257">
    <property type="entry name" value="PROKAR_LIPOPROTEIN"/>
    <property type="match status" value="1"/>
</dbReference>
<keyword evidence="1" id="KW-0732">Signal</keyword>
<evidence type="ECO:0000313" key="2">
    <source>
        <dbReference type="EMBL" id="GFM33036.1"/>
    </source>
</evidence>
<sequence>MNTIFRCIMTACLLISLTACSASQQHFFNSAAMPDGERTAAVLPLVNLTAHPNAGRIVSDILSTELYGLKGYAFLETTAMIESLKGGEEDLDYVMDKAVARRAGKTLGVDTIFYGSVSEFRYKRGLDQSPVVGVNLRMMDVKTGEVIWAASLTESSGCFFGCDTSLNMLTQTLCRKAVQELSSATEGR</sequence>
<proteinExistence type="predicted"/>